<sequence>MKKAVRLGLLAEALQGDDSFVQRGFLAKKSADRLLVERDGHLRGFWTAGEEVYVWTAAGYTQPSFRTASLLEALKYTLIEIARH</sequence>
<gene>
    <name evidence="1" type="ordered locus">Hden_3192</name>
</gene>
<name>D8JWM9_HYPDA</name>
<accession>D8JWM9</accession>
<dbReference type="Proteomes" id="UP000002033">
    <property type="component" value="Chromosome"/>
</dbReference>
<dbReference type="KEGG" id="hdn:Hden_3192"/>
<dbReference type="RefSeq" id="WP_013217146.1">
    <property type="nucleotide sequence ID" value="NC_014313.1"/>
</dbReference>
<dbReference type="EMBL" id="CP002083">
    <property type="protein sequence ID" value="ADJ24987.1"/>
    <property type="molecule type" value="Genomic_DNA"/>
</dbReference>
<organism evidence="1 2">
    <name type="scientific">Hyphomicrobium denitrificans (strain ATCC 51888 / DSM 1869 / NCIMB 11706 / TK 0415)</name>
    <dbReference type="NCBI Taxonomy" id="582899"/>
    <lineage>
        <taxon>Bacteria</taxon>
        <taxon>Pseudomonadati</taxon>
        <taxon>Pseudomonadota</taxon>
        <taxon>Alphaproteobacteria</taxon>
        <taxon>Hyphomicrobiales</taxon>
        <taxon>Hyphomicrobiaceae</taxon>
        <taxon>Hyphomicrobium</taxon>
    </lineage>
</organism>
<keyword evidence="2" id="KW-1185">Reference proteome</keyword>
<dbReference type="HOGENOM" id="CLU_2523049_0_0_5"/>
<evidence type="ECO:0000313" key="1">
    <source>
        <dbReference type="EMBL" id="ADJ24987.1"/>
    </source>
</evidence>
<dbReference type="OrthoDB" id="7933337at2"/>
<proteinExistence type="predicted"/>
<dbReference type="AlphaFoldDB" id="D8JWM9"/>
<protein>
    <submittedName>
        <fullName evidence="1">Uncharacterized protein</fullName>
    </submittedName>
</protein>
<reference evidence="2" key="1">
    <citation type="journal article" date="2011" name="J. Bacteriol.">
        <title>Genome sequences of eight morphologically diverse alphaproteobacteria.</title>
        <authorList>
            <consortium name="US DOE Joint Genome Institute"/>
            <person name="Brown P.J."/>
            <person name="Kysela D.T."/>
            <person name="Buechlein A."/>
            <person name="Hemmerich C."/>
            <person name="Brun Y.V."/>
        </authorList>
    </citation>
    <scope>NUCLEOTIDE SEQUENCE [LARGE SCALE GENOMIC DNA]</scope>
    <source>
        <strain evidence="2">ATCC 51888 / DSM 1869 / NCIB 11706 / TK 0415</strain>
    </source>
</reference>
<evidence type="ECO:0000313" key="2">
    <source>
        <dbReference type="Proteomes" id="UP000002033"/>
    </source>
</evidence>